<keyword evidence="2" id="KW-1185">Reference proteome</keyword>
<name>A0A225WZX3_9STRA</name>
<reference evidence="2" key="1">
    <citation type="submission" date="2017-03" db="EMBL/GenBank/DDBJ databases">
        <title>Phytopthora megakarya and P. palmivora, two closely related causual agents of cacao black pod achieved similar genome size and gene model numbers by different mechanisms.</title>
        <authorList>
            <person name="Ali S."/>
            <person name="Shao J."/>
            <person name="Larry D.J."/>
            <person name="Kronmiller B."/>
            <person name="Shen D."/>
            <person name="Strem M.D."/>
            <person name="Melnick R.L."/>
            <person name="Guiltinan M.J."/>
            <person name="Tyler B.M."/>
            <person name="Meinhardt L.W."/>
            <person name="Bailey B.A."/>
        </authorList>
    </citation>
    <scope>NUCLEOTIDE SEQUENCE [LARGE SCALE GENOMIC DNA]</scope>
    <source>
        <strain evidence="2">zdho120</strain>
    </source>
</reference>
<dbReference type="EMBL" id="NBNE01000130">
    <property type="protein sequence ID" value="OWZ22518.1"/>
    <property type="molecule type" value="Genomic_DNA"/>
</dbReference>
<sequence length="144" mass="16340">MCGKRGHAADQCIFVWRAPRYGQCPMEEFYNQIRRSSGGIRHEPSILDIASMHLHNISVDQVSEQRDLSDNTRDLYGNHTCAISSLRQAEEYARSEVTMTVDLQENPEVIGSIRICGSNLRIRRLQPRSRGPVGLQSIDDPDSR</sequence>
<evidence type="ECO:0000313" key="2">
    <source>
        <dbReference type="Proteomes" id="UP000198211"/>
    </source>
</evidence>
<protein>
    <recommendedName>
        <fullName evidence="3">CCHC-type domain-containing protein</fullName>
    </recommendedName>
</protein>
<proteinExistence type="predicted"/>
<dbReference type="Proteomes" id="UP000198211">
    <property type="component" value="Unassembled WGS sequence"/>
</dbReference>
<evidence type="ECO:0000313" key="1">
    <source>
        <dbReference type="EMBL" id="OWZ22518.1"/>
    </source>
</evidence>
<dbReference type="AlphaFoldDB" id="A0A225WZX3"/>
<accession>A0A225WZX3</accession>
<evidence type="ECO:0008006" key="3">
    <source>
        <dbReference type="Google" id="ProtNLM"/>
    </source>
</evidence>
<gene>
    <name evidence="1" type="ORF">PHMEG_0002774</name>
</gene>
<comment type="caution">
    <text evidence="1">The sequence shown here is derived from an EMBL/GenBank/DDBJ whole genome shotgun (WGS) entry which is preliminary data.</text>
</comment>
<organism evidence="1 2">
    <name type="scientific">Phytophthora megakarya</name>
    <dbReference type="NCBI Taxonomy" id="4795"/>
    <lineage>
        <taxon>Eukaryota</taxon>
        <taxon>Sar</taxon>
        <taxon>Stramenopiles</taxon>
        <taxon>Oomycota</taxon>
        <taxon>Peronosporomycetes</taxon>
        <taxon>Peronosporales</taxon>
        <taxon>Peronosporaceae</taxon>
        <taxon>Phytophthora</taxon>
    </lineage>
</organism>